<gene>
    <name evidence="8" type="ORF">METZ01_LOCUS271012</name>
</gene>
<dbReference type="PANTHER" id="PTHR10381">
    <property type="entry name" value="ATP-DEPENDENT CLP PROTEASE PROTEOLYTIC SUBUNIT"/>
    <property type="match status" value="1"/>
</dbReference>
<dbReference type="InterPro" id="IPR033135">
    <property type="entry name" value="ClpP_His_AS"/>
</dbReference>
<evidence type="ECO:0000256" key="3">
    <source>
        <dbReference type="ARBA" id="ARBA00022490"/>
    </source>
</evidence>
<protein>
    <recommendedName>
        <fullName evidence="2">endopeptidase Clp</fullName>
        <ecNumber evidence="2">3.4.21.92</ecNumber>
    </recommendedName>
</protein>
<dbReference type="GO" id="GO:0006515">
    <property type="term" value="P:protein quality control for misfolded or incompletely synthesized proteins"/>
    <property type="evidence" value="ECO:0007669"/>
    <property type="project" value="TreeGrafter"/>
</dbReference>
<dbReference type="Gene3D" id="3.90.226.10">
    <property type="entry name" value="2-enoyl-CoA Hydratase, Chain A, domain 1"/>
    <property type="match status" value="1"/>
</dbReference>
<dbReference type="HAMAP" id="MF_00444">
    <property type="entry name" value="ClpP"/>
    <property type="match status" value="1"/>
</dbReference>
<evidence type="ECO:0000256" key="1">
    <source>
        <dbReference type="ARBA" id="ARBA00007039"/>
    </source>
</evidence>
<reference evidence="8" key="1">
    <citation type="submission" date="2018-05" db="EMBL/GenBank/DDBJ databases">
        <authorList>
            <person name="Lanie J.A."/>
            <person name="Ng W.-L."/>
            <person name="Kazmierczak K.M."/>
            <person name="Andrzejewski T.M."/>
            <person name="Davidsen T.M."/>
            <person name="Wayne K.J."/>
            <person name="Tettelin H."/>
            <person name="Glass J.I."/>
            <person name="Rusch D."/>
            <person name="Podicherti R."/>
            <person name="Tsui H.-C.T."/>
            <person name="Winkler M.E."/>
        </authorList>
    </citation>
    <scope>NUCLEOTIDE SEQUENCE</scope>
</reference>
<dbReference type="PRINTS" id="PR00127">
    <property type="entry name" value="CLPPROTEASEP"/>
</dbReference>
<dbReference type="PANTHER" id="PTHR10381:SF70">
    <property type="entry name" value="ATP-DEPENDENT CLP PROTEASE PROTEOLYTIC SUBUNIT"/>
    <property type="match status" value="1"/>
</dbReference>
<sequence length="203" mass="22637">MAIVPTVIEQTGRGERAYDIFSRLLKERIIFIGTPIDDHEANLIVAQLLFLTSEDPKKDISLYINSPGGSLTAGLAIYDTMKYIPCDVATLCIGQAYSMSAILLAGGTKGKRHALPHSRLMLHQPWGGVHGQASDIEIHAREIMEWRNRLNQIIVQDSGKSLERIELVTERDYFLSPEEAIDFGLIDTLLLSEHDRVPANVEN</sequence>
<comment type="catalytic activity">
    <reaction evidence="7">
        <text>Hydrolysis of proteins to small peptides in the presence of ATP and magnesium. alpha-casein is the usual test substrate. In the absence of ATP, only oligopeptides shorter than five residues are hydrolyzed (such as succinyl-Leu-Tyr-|-NHMec, and Leu-Tyr-Leu-|-Tyr-Trp, in which cleavage of the -Tyr-|-Leu- and -Tyr-|-Trp bonds also occurs).</text>
        <dbReference type="EC" id="3.4.21.92"/>
    </reaction>
</comment>
<accession>A0A382K1P8</accession>
<dbReference type="InterPro" id="IPR029045">
    <property type="entry name" value="ClpP/crotonase-like_dom_sf"/>
</dbReference>
<dbReference type="GO" id="GO:0004252">
    <property type="term" value="F:serine-type endopeptidase activity"/>
    <property type="evidence" value="ECO:0007669"/>
    <property type="project" value="UniProtKB-EC"/>
</dbReference>
<dbReference type="CDD" id="cd07017">
    <property type="entry name" value="S14_ClpP_2"/>
    <property type="match status" value="1"/>
</dbReference>
<dbReference type="EC" id="3.4.21.92" evidence="2"/>
<dbReference type="NCBIfam" id="NF001368">
    <property type="entry name" value="PRK00277.1"/>
    <property type="match status" value="1"/>
</dbReference>
<dbReference type="NCBIfam" id="NF009205">
    <property type="entry name" value="PRK12553.1"/>
    <property type="match status" value="1"/>
</dbReference>
<evidence type="ECO:0000313" key="8">
    <source>
        <dbReference type="EMBL" id="SVC18158.1"/>
    </source>
</evidence>
<dbReference type="GO" id="GO:0009368">
    <property type="term" value="C:endopeptidase Clp complex"/>
    <property type="evidence" value="ECO:0007669"/>
    <property type="project" value="TreeGrafter"/>
</dbReference>
<proteinExistence type="inferred from homology"/>
<dbReference type="InterPro" id="IPR023562">
    <property type="entry name" value="ClpP/TepA"/>
</dbReference>
<evidence type="ECO:0000256" key="4">
    <source>
        <dbReference type="ARBA" id="ARBA00022670"/>
    </source>
</evidence>
<organism evidence="8">
    <name type="scientific">marine metagenome</name>
    <dbReference type="NCBI Taxonomy" id="408172"/>
    <lineage>
        <taxon>unclassified sequences</taxon>
        <taxon>metagenomes</taxon>
        <taxon>ecological metagenomes</taxon>
    </lineage>
</organism>
<keyword evidence="3" id="KW-0963">Cytoplasm</keyword>
<dbReference type="FunFam" id="3.90.226.10:FF:000001">
    <property type="entry name" value="ATP-dependent Clp protease proteolytic subunit"/>
    <property type="match status" value="1"/>
</dbReference>
<dbReference type="GO" id="GO:0051117">
    <property type="term" value="F:ATPase binding"/>
    <property type="evidence" value="ECO:0007669"/>
    <property type="project" value="TreeGrafter"/>
</dbReference>
<keyword evidence="6" id="KW-0720">Serine protease</keyword>
<evidence type="ECO:0000256" key="5">
    <source>
        <dbReference type="ARBA" id="ARBA00022801"/>
    </source>
</evidence>
<dbReference type="InterPro" id="IPR001907">
    <property type="entry name" value="ClpP"/>
</dbReference>
<evidence type="ECO:0000256" key="7">
    <source>
        <dbReference type="ARBA" id="ARBA00034021"/>
    </source>
</evidence>
<evidence type="ECO:0000256" key="2">
    <source>
        <dbReference type="ARBA" id="ARBA00013230"/>
    </source>
</evidence>
<name>A0A382K1P8_9ZZZZ</name>
<keyword evidence="5" id="KW-0378">Hydrolase</keyword>
<dbReference type="EMBL" id="UINC01077751">
    <property type="protein sequence ID" value="SVC18158.1"/>
    <property type="molecule type" value="Genomic_DNA"/>
</dbReference>
<dbReference type="GO" id="GO:0004176">
    <property type="term" value="F:ATP-dependent peptidase activity"/>
    <property type="evidence" value="ECO:0007669"/>
    <property type="project" value="InterPro"/>
</dbReference>
<evidence type="ECO:0000256" key="6">
    <source>
        <dbReference type="ARBA" id="ARBA00022825"/>
    </source>
</evidence>
<dbReference type="SUPFAM" id="SSF52096">
    <property type="entry name" value="ClpP/crotonase"/>
    <property type="match status" value="1"/>
</dbReference>
<keyword evidence="4" id="KW-0645">Protease</keyword>
<comment type="similarity">
    <text evidence="1">Belongs to the peptidase S14 family.</text>
</comment>
<dbReference type="Pfam" id="PF00574">
    <property type="entry name" value="CLP_protease"/>
    <property type="match status" value="1"/>
</dbReference>
<dbReference type="PROSITE" id="PS00382">
    <property type="entry name" value="CLP_PROTEASE_HIS"/>
    <property type="match status" value="1"/>
</dbReference>
<dbReference type="AlphaFoldDB" id="A0A382K1P8"/>